<organism evidence="2 3">
    <name type="scientific">Tetrapisispora phaffii (strain ATCC 24235 / CBS 4417 / NBRC 1672 / NRRL Y-8282 / UCD 70-5)</name>
    <name type="common">Yeast</name>
    <name type="synonym">Fabospora phaffii</name>
    <dbReference type="NCBI Taxonomy" id="1071381"/>
    <lineage>
        <taxon>Eukaryota</taxon>
        <taxon>Fungi</taxon>
        <taxon>Dikarya</taxon>
        <taxon>Ascomycota</taxon>
        <taxon>Saccharomycotina</taxon>
        <taxon>Saccharomycetes</taxon>
        <taxon>Saccharomycetales</taxon>
        <taxon>Saccharomycetaceae</taxon>
        <taxon>Tetrapisispora</taxon>
    </lineage>
</organism>
<dbReference type="RefSeq" id="XP_003686799.1">
    <property type="nucleotide sequence ID" value="XM_003686751.1"/>
</dbReference>
<dbReference type="AlphaFoldDB" id="G8BX61"/>
<dbReference type="Proteomes" id="UP000005666">
    <property type="component" value="Chromosome 8"/>
</dbReference>
<sequence>MTSSQYSKFSRSLGDLSNIKEIPLSTDEKRRQHVRYKVGNNSHSNNNLKRRKAYQRGKEHSSELREQDRSGEVPSNDRNQRKIKRAESLERHYKTTPRRSNSFSHIEKDGSDYEIASNEKTFSRPRLQSGKCDRIDELDVTATFGRLFHHEGPFDAVAAYTNMNYKVAPIYAFPPDGANNTLGPLRKTRFTGIAKSDLYYRPRFLYDNELDMSGNEENNQYNSLYDNPDNSSSSLCCFDSKTNVKKVNGPATAGLGSSTFIDGCPASRNEVLKYYTQEKANKNKHLQFFKKS</sequence>
<dbReference type="PANTHER" id="PTHR28307">
    <property type="entry name" value="PROTEIN PAL1"/>
    <property type="match status" value="1"/>
</dbReference>
<gene>
    <name evidence="2" type="primary">TPHA0H01590</name>
    <name evidence="2" type="ordered locus">TPHA_0H01590</name>
</gene>
<keyword evidence="3" id="KW-1185">Reference proteome</keyword>
<dbReference type="HOGENOM" id="CLU_953690_0_0_1"/>
<dbReference type="InterPro" id="IPR013226">
    <property type="entry name" value="Pal1"/>
</dbReference>
<dbReference type="GO" id="GO:0005737">
    <property type="term" value="C:cytoplasm"/>
    <property type="evidence" value="ECO:0007669"/>
    <property type="project" value="TreeGrafter"/>
</dbReference>
<protein>
    <recommendedName>
        <fullName evidence="4">Pal1 cell morphology protein</fullName>
    </recommendedName>
</protein>
<feature type="compositionally biased region" description="Polar residues" evidence="1">
    <location>
        <begin position="1"/>
        <end position="10"/>
    </location>
</feature>
<evidence type="ECO:0000313" key="3">
    <source>
        <dbReference type="Proteomes" id="UP000005666"/>
    </source>
</evidence>
<dbReference type="EMBL" id="HE612863">
    <property type="protein sequence ID" value="CCE64365.1"/>
    <property type="molecule type" value="Genomic_DNA"/>
</dbReference>
<proteinExistence type="predicted"/>
<dbReference type="Pfam" id="PF08316">
    <property type="entry name" value="Pal1"/>
    <property type="match status" value="1"/>
</dbReference>
<evidence type="ECO:0000256" key="1">
    <source>
        <dbReference type="SAM" id="MobiDB-lite"/>
    </source>
</evidence>
<name>G8BX61_TETPH</name>
<dbReference type="GeneID" id="11533891"/>
<accession>G8BX61</accession>
<dbReference type="PANTHER" id="PTHR28307:SF2">
    <property type="entry name" value="PROTEIN PAL1"/>
    <property type="match status" value="1"/>
</dbReference>
<feature type="compositionally biased region" description="Basic and acidic residues" evidence="1">
    <location>
        <begin position="56"/>
        <end position="71"/>
    </location>
</feature>
<dbReference type="OrthoDB" id="5352132at2759"/>
<evidence type="ECO:0000313" key="2">
    <source>
        <dbReference type="EMBL" id="CCE64365.1"/>
    </source>
</evidence>
<reference evidence="2 3" key="1">
    <citation type="journal article" date="2011" name="Proc. Natl. Acad. Sci. U.S.A.">
        <title>Evolutionary erosion of yeast sex chromosomes by mating-type switching accidents.</title>
        <authorList>
            <person name="Gordon J.L."/>
            <person name="Armisen D."/>
            <person name="Proux-Wera E."/>
            <person name="Oheigeartaigh S.S."/>
            <person name="Byrne K.P."/>
            <person name="Wolfe K.H."/>
        </authorList>
    </citation>
    <scope>NUCLEOTIDE SEQUENCE [LARGE SCALE GENOMIC DNA]</scope>
    <source>
        <strain evidence="3">ATCC 24235 / CBS 4417 / NBRC 1672 / NRRL Y-8282 / UCD 70-5</strain>
    </source>
</reference>
<feature type="region of interest" description="Disordered" evidence="1">
    <location>
        <begin position="1"/>
        <end position="110"/>
    </location>
</feature>
<evidence type="ECO:0008006" key="4">
    <source>
        <dbReference type="Google" id="ProtNLM"/>
    </source>
</evidence>
<dbReference type="KEGG" id="tpf:TPHA_0H01590"/>